<dbReference type="InterPro" id="IPR000086">
    <property type="entry name" value="NUDIX_hydrolase_dom"/>
</dbReference>
<feature type="domain" description="Nudix hydrolase" evidence="6">
    <location>
        <begin position="19"/>
        <end position="148"/>
    </location>
</feature>
<keyword evidence="3 4" id="KW-0378">Hydrolase</keyword>
<dbReference type="PROSITE" id="PS51462">
    <property type="entry name" value="NUDIX"/>
    <property type="match status" value="1"/>
</dbReference>
<protein>
    <submittedName>
        <fullName evidence="7">NUDIX domain-containing protein</fullName>
    </submittedName>
</protein>
<dbReference type="PANTHER" id="PTHR43046">
    <property type="entry name" value="GDP-MANNOSE MANNOSYL HYDROLASE"/>
    <property type="match status" value="1"/>
</dbReference>
<comment type="cofactor">
    <cofactor evidence="1">
        <name>Mg(2+)</name>
        <dbReference type="ChEBI" id="CHEBI:18420"/>
    </cofactor>
</comment>
<comment type="similarity">
    <text evidence="2 4">Belongs to the Nudix hydrolase family.</text>
</comment>
<evidence type="ECO:0000256" key="3">
    <source>
        <dbReference type="ARBA" id="ARBA00022801"/>
    </source>
</evidence>
<dbReference type="Pfam" id="PF00293">
    <property type="entry name" value="NUDIX"/>
    <property type="match status" value="1"/>
</dbReference>
<dbReference type="AlphaFoldDB" id="A0A9D2EDM1"/>
<evidence type="ECO:0000259" key="6">
    <source>
        <dbReference type="PROSITE" id="PS51462"/>
    </source>
</evidence>
<dbReference type="CDD" id="cd18879">
    <property type="entry name" value="NUDIX_Hydrolase"/>
    <property type="match status" value="1"/>
</dbReference>
<dbReference type="Proteomes" id="UP000824037">
    <property type="component" value="Unassembled WGS sequence"/>
</dbReference>
<dbReference type="SUPFAM" id="SSF55811">
    <property type="entry name" value="Nudix"/>
    <property type="match status" value="1"/>
</dbReference>
<dbReference type="GO" id="GO:0016787">
    <property type="term" value="F:hydrolase activity"/>
    <property type="evidence" value="ECO:0007669"/>
    <property type="project" value="UniProtKB-KW"/>
</dbReference>
<evidence type="ECO:0000256" key="4">
    <source>
        <dbReference type="RuleBase" id="RU003476"/>
    </source>
</evidence>
<organism evidence="7 8">
    <name type="scientific">Candidatus Ruania gallistercoris</name>
    <dbReference type="NCBI Taxonomy" id="2838746"/>
    <lineage>
        <taxon>Bacteria</taxon>
        <taxon>Bacillati</taxon>
        <taxon>Actinomycetota</taxon>
        <taxon>Actinomycetes</taxon>
        <taxon>Micrococcales</taxon>
        <taxon>Ruaniaceae</taxon>
        <taxon>Ruania</taxon>
    </lineage>
</organism>
<dbReference type="PROSITE" id="PS00893">
    <property type="entry name" value="NUDIX_BOX"/>
    <property type="match status" value="1"/>
</dbReference>
<feature type="region of interest" description="Disordered" evidence="5">
    <location>
        <begin position="135"/>
        <end position="159"/>
    </location>
</feature>
<evidence type="ECO:0000256" key="2">
    <source>
        <dbReference type="ARBA" id="ARBA00005582"/>
    </source>
</evidence>
<dbReference type="InterPro" id="IPR020084">
    <property type="entry name" value="NUDIX_hydrolase_CS"/>
</dbReference>
<reference evidence="7" key="1">
    <citation type="journal article" date="2021" name="PeerJ">
        <title>Extensive microbial diversity within the chicken gut microbiome revealed by metagenomics and culture.</title>
        <authorList>
            <person name="Gilroy R."/>
            <person name="Ravi A."/>
            <person name="Getino M."/>
            <person name="Pursley I."/>
            <person name="Horton D.L."/>
            <person name="Alikhan N.F."/>
            <person name="Baker D."/>
            <person name="Gharbi K."/>
            <person name="Hall N."/>
            <person name="Watson M."/>
            <person name="Adriaenssens E.M."/>
            <person name="Foster-Nyarko E."/>
            <person name="Jarju S."/>
            <person name="Secka A."/>
            <person name="Antonio M."/>
            <person name="Oren A."/>
            <person name="Chaudhuri R.R."/>
            <person name="La Ragione R."/>
            <person name="Hildebrand F."/>
            <person name="Pallen M.J."/>
        </authorList>
    </citation>
    <scope>NUCLEOTIDE SEQUENCE</scope>
    <source>
        <strain evidence="7">ChiGjej4B4-7305</strain>
    </source>
</reference>
<dbReference type="Gene3D" id="3.90.79.10">
    <property type="entry name" value="Nucleoside Triphosphate Pyrophosphohydrolase"/>
    <property type="match status" value="1"/>
</dbReference>
<gene>
    <name evidence="7" type="ORF">H9815_06455</name>
</gene>
<dbReference type="EMBL" id="DXBY01000108">
    <property type="protein sequence ID" value="HIZ35400.1"/>
    <property type="molecule type" value="Genomic_DNA"/>
</dbReference>
<comment type="caution">
    <text evidence="7">The sequence shown here is derived from an EMBL/GenBank/DDBJ whole genome shotgun (WGS) entry which is preliminary data.</text>
</comment>
<accession>A0A9D2EDM1</accession>
<name>A0A9D2EDM1_9MICO</name>
<sequence>MPIPEFITALRRHVGTELLWLSGVSAVVLDAQGRILLGRRSDTGRWAVPSGILEPGEQPAPAIVREVLEETGVRAEVEVLASVFTGERVDYPNGDQAQYLDLTFRCRQVGGVAAVGDDESLEVGWFAPEALPEPLTESSRHRIEDALGYDPAAGPRFAR</sequence>
<dbReference type="PANTHER" id="PTHR43046:SF16">
    <property type="entry name" value="ADP-RIBOSE PYROPHOSPHATASE YJHB-RELATED"/>
    <property type="match status" value="1"/>
</dbReference>
<dbReference type="InterPro" id="IPR020476">
    <property type="entry name" value="Nudix_hydrolase"/>
</dbReference>
<evidence type="ECO:0000313" key="8">
    <source>
        <dbReference type="Proteomes" id="UP000824037"/>
    </source>
</evidence>
<evidence type="ECO:0000256" key="1">
    <source>
        <dbReference type="ARBA" id="ARBA00001946"/>
    </source>
</evidence>
<proteinExistence type="inferred from homology"/>
<evidence type="ECO:0000256" key="5">
    <source>
        <dbReference type="SAM" id="MobiDB-lite"/>
    </source>
</evidence>
<reference evidence="7" key="2">
    <citation type="submission" date="2021-04" db="EMBL/GenBank/DDBJ databases">
        <authorList>
            <person name="Gilroy R."/>
        </authorList>
    </citation>
    <scope>NUCLEOTIDE SEQUENCE</scope>
    <source>
        <strain evidence="7">ChiGjej4B4-7305</strain>
    </source>
</reference>
<dbReference type="PRINTS" id="PR00502">
    <property type="entry name" value="NUDIXFAMILY"/>
</dbReference>
<evidence type="ECO:0000313" key="7">
    <source>
        <dbReference type="EMBL" id="HIZ35400.1"/>
    </source>
</evidence>
<dbReference type="InterPro" id="IPR015797">
    <property type="entry name" value="NUDIX_hydrolase-like_dom_sf"/>
</dbReference>